<dbReference type="PANTHER" id="PTHR21373">
    <property type="entry name" value="GLUCOSE REPRESSIBLE PROTEIN MAK10"/>
    <property type="match status" value="1"/>
</dbReference>
<sequence length="674" mass="77537">MHHEEIFDQPGGDDFVDVKYVFEDAARDMQPDELIFTEGFNIQDAMSAIEIGEPRMDSGMIPEAAERPEFQPLALLLPEEVCWVMDRILACEIEWHTGNALSQTVFTVLYVHHLNDIDPDYIMDTDGITRDPSRPLELITVVIRSAVMGMLKCCDLVWRELSKNRVHEGEDWQGEKCEISLLEGYPIRGIIKAIEQAGHWVRTATTVSATLRNELLSRLLFRKTMIELITLHLPEDHDKLQAHLTTAQGLLKGFKSRPVPAPPPHSPAHLVFDPYVTRRLHSFIPLRPIQLPAQEKAWEGIEAALDGWQELYYLSTVTSVTTWKMVGQTRVWSSQASRTNPFLRSLTQSFFFDGSRFIGRYEDNWIIERFCEETIGVKLEDINLIIQNSWKDEAKPPIGYLHRLMIKVMMPYIRSFWHNPPRQRRFLSKSLLDWHVLYASTQDLLQSCHTEDESEARILDGLPKALLLWRLEIIQEVVLSGFQLDLYNPDEASMVYWYACQVMMARLECLDALLGATPPDSMTSDELRFQRSFVTALHDMCLATALLAKKPPIFSPERSFLNFERRCKWAFREEYSQVPVEPVAQPNFEDYMTWRDAETSTPPDRLLESASAVLLELSESDCAGRAGFWWKDRLKCVSKLASLCTQMADKIRSADGPLNFQYAKNVSPWFPVLC</sequence>
<dbReference type="Proteomes" id="UP000076761">
    <property type="component" value="Unassembled WGS sequence"/>
</dbReference>
<evidence type="ECO:0000256" key="3">
    <source>
        <dbReference type="ARBA" id="ARBA00022490"/>
    </source>
</evidence>
<keyword evidence="3" id="KW-0963">Cytoplasm</keyword>
<evidence type="ECO:0000259" key="4">
    <source>
        <dbReference type="Pfam" id="PF04112"/>
    </source>
</evidence>
<name>A0A165MVC2_9AGAM</name>
<feature type="domain" description="NAA35-like TPR repeats" evidence="5">
    <location>
        <begin position="333"/>
        <end position="509"/>
    </location>
</feature>
<dbReference type="OrthoDB" id="269405at2759"/>
<dbReference type="FunCoup" id="A0A165MVC2">
    <property type="interactions" value="433"/>
</dbReference>
<dbReference type="Pfam" id="PF25789">
    <property type="entry name" value="TPR_NAA35"/>
    <property type="match status" value="1"/>
</dbReference>
<protein>
    <submittedName>
        <fullName evidence="6">Mak10-domain-containing protein</fullName>
    </submittedName>
</protein>
<dbReference type="InterPro" id="IPR007244">
    <property type="entry name" value="Naa35_N"/>
</dbReference>
<dbReference type="Pfam" id="PF04112">
    <property type="entry name" value="Mak10"/>
    <property type="match status" value="1"/>
</dbReference>
<comment type="similarity">
    <text evidence="2">Belongs to the MAK10 family.</text>
</comment>
<dbReference type="InterPro" id="IPR057983">
    <property type="entry name" value="NAA35-like_N"/>
</dbReference>
<dbReference type="PANTHER" id="PTHR21373:SF0">
    <property type="entry name" value="N-ALPHA-ACETYLTRANSFERASE 35, NATC AUXILIARY SUBUNIT"/>
    <property type="match status" value="1"/>
</dbReference>
<dbReference type="EMBL" id="KV425660">
    <property type="protein sequence ID" value="KZT18829.1"/>
    <property type="molecule type" value="Genomic_DNA"/>
</dbReference>
<keyword evidence="7" id="KW-1185">Reference proteome</keyword>
<dbReference type="STRING" id="1314782.A0A165MVC2"/>
<accession>A0A165MVC2</accession>
<evidence type="ECO:0000259" key="5">
    <source>
        <dbReference type="Pfam" id="PF25789"/>
    </source>
</evidence>
<dbReference type="GO" id="GO:0031417">
    <property type="term" value="C:NatC complex"/>
    <property type="evidence" value="ECO:0007669"/>
    <property type="project" value="InterPro"/>
</dbReference>
<evidence type="ECO:0000313" key="7">
    <source>
        <dbReference type="Proteomes" id="UP000076761"/>
    </source>
</evidence>
<dbReference type="AlphaFoldDB" id="A0A165MVC2"/>
<dbReference type="InterPro" id="IPR057982">
    <property type="entry name" value="TPR_NAA35"/>
</dbReference>
<comment type="subcellular location">
    <subcellularLocation>
        <location evidence="1">Cytoplasm</location>
    </subcellularLocation>
</comment>
<gene>
    <name evidence="6" type="ORF">NEOLEDRAFT_114862</name>
</gene>
<proteinExistence type="inferred from homology"/>
<evidence type="ECO:0000256" key="1">
    <source>
        <dbReference type="ARBA" id="ARBA00004496"/>
    </source>
</evidence>
<reference evidence="6 7" key="1">
    <citation type="journal article" date="2016" name="Mol. Biol. Evol.">
        <title>Comparative Genomics of Early-Diverging Mushroom-Forming Fungi Provides Insights into the Origins of Lignocellulose Decay Capabilities.</title>
        <authorList>
            <person name="Nagy L.G."/>
            <person name="Riley R."/>
            <person name="Tritt A."/>
            <person name="Adam C."/>
            <person name="Daum C."/>
            <person name="Floudas D."/>
            <person name="Sun H."/>
            <person name="Yadav J.S."/>
            <person name="Pangilinan J."/>
            <person name="Larsson K.H."/>
            <person name="Matsuura K."/>
            <person name="Barry K."/>
            <person name="Labutti K."/>
            <person name="Kuo R."/>
            <person name="Ohm R.A."/>
            <person name="Bhattacharya S.S."/>
            <person name="Shirouzu T."/>
            <person name="Yoshinaga Y."/>
            <person name="Martin F.M."/>
            <person name="Grigoriev I.V."/>
            <person name="Hibbett D.S."/>
        </authorList>
    </citation>
    <scope>NUCLEOTIDE SEQUENCE [LARGE SCALE GENOMIC DNA]</scope>
    <source>
        <strain evidence="6 7">HHB14362 ss-1</strain>
    </source>
</reference>
<feature type="domain" description="NAA35-like N-terminal" evidence="4">
    <location>
        <begin position="32"/>
        <end position="191"/>
    </location>
</feature>
<evidence type="ECO:0000256" key="2">
    <source>
        <dbReference type="ARBA" id="ARBA00006289"/>
    </source>
</evidence>
<evidence type="ECO:0000313" key="6">
    <source>
        <dbReference type="EMBL" id="KZT18829.1"/>
    </source>
</evidence>
<organism evidence="6 7">
    <name type="scientific">Neolentinus lepideus HHB14362 ss-1</name>
    <dbReference type="NCBI Taxonomy" id="1314782"/>
    <lineage>
        <taxon>Eukaryota</taxon>
        <taxon>Fungi</taxon>
        <taxon>Dikarya</taxon>
        <taxon>Basidiomycota</taxon>
        <taxon>Agaricomycotina</taxon>
        <taxon>Agaricomycetes</taxon>
        <taxon>Gloeophyllales</taxon>
        <taxon>Gloeophyllaceae</taxon>
        <taxon>Neolentinus</taxon>
    </lineage>
</organism>
<dbReference type="InParanoid" id="A0A165MVC2"/>